<evidence type="ECO:0000259" key="1">
    <source>
        <dbReference type="Pfam" id="PF00462"/>
    </source>
</evidence>
<dbReference type="EMBL" id="JBHTIF010000001">
    <property type="protein sequence ID" value="MFD0725562.1"/>
    <property type="molecule type" value="Genomic_DNA"/>
</dbReference>
<comment type="caution">
    <text evidence="2">The sequence shown here is derived from an EMBL/GenBank/DDBJ whole genome shotgun (WGS) entry which is preliminary data.</text>
</comment>
<dbReference type="Pfam" id="PF00462">
    <property type="entry name" value="Glutaredoxin"/>
    <property type="match status" value="1"/>
</dbReference>
<dbReference type="SUPFAM" id="SSF52833">
    <property type="entry name" value="Thioredoxin-like"/>
    <property type="match status" value="1"/>
</dbReference>
<organism evidence="2 3">
    <name type="scientific">Lysobacter brunescens</name>
    <dbReference type="NCBI Taxonomy" id="262323"/>
    <lineage>
        <taxon>Bacteria</taxon>
        <taxon>Pseudomonadati</taxon>
        <taxon>Pseudomonadota</taxon>
        <taxon>Gammaproteobacteria</taxon>
        <taxon>Lysobacterales</taxon>
        <taxon>Lysobacteraceae</taxon>
        <taxon>Lysobacter</taxon>
    </lineage>
</organism>
<dbReference type="PROSITE" id="PS51354">
    <property type="entry name" value="GLUTAREDOXIN_2"/>
    <property type="match status" value="1"/>
</dbReference>
<accession>A0ABW2YCW6</accession>
<keyword evidence="3" id="KW-1185">Reference proteome</keyword>
<dbReference type="RefSeq" id="WP_386823155.1">
    <property type="nucleotide sequence ID" value="NZ_JBHTIF010000001.1"/>
</dbReference>
<name>A0ABW2YCW6_9GAMM</name>
<evidence type="ECO:0000313" key="2">
    <source>
        <dbReference type="EMBL" id="MFD0725562.1"/>
    </source>
</evidence>
<dbReference type="Gene3D" id="3.40.30.10">
    <property type="entry name" value="Glutaredoxin"/>
    <property type="match status" value="1"/>
</dbReference>
<sequence length="134" mass="14775">MNRLAWLLLALALAGGLHHLLSATWTRVPGLGDDQVAAIRAASATRDAGDPRHQRSISMLRADWCGYCRKLQAEFDRKGVRYHAIDVDTEAGARAMEALNARGIPVLVVGRTPVHGYDETRTRELLAPLGYRVF</sequence>
<feature type="domain" description="Glutaredoxin" evidence="1">
    <location>
        <begin position="63"/>
        <end position="111"/>
    </location>
</feature>
<reference evidence="3" key="1">
    <citation type="journal article" date="2019" name="Int. J. Syst. Evol. Microbiol.">
        <title>The Global Catalogue of Microorganisms (GCM) 10K type strain sequencing project: providing services to taxonomists for standard genome sequencing and annotation.</title>
        <authorList>
            <consortium name="The Broad Institute Genomics Platform"/>
            <consortium name="The Broad Institute Genome Sequencing Center for Infectious Disease"/>
            <person name="Wu L."/>
            <person name="Ma J."/>
        </authorList>
    </citation>
    <scope>NUCLEOTIDE SEQUENCE [LARGE SCALE GENOMIC DNA]</scope>
    <source>
        <strain evidence="3">CCUG 55585</strain>
    </source>
</reference>
<dbReference type="Proteomes" id="UP001597110">
    <property type="component" value="Unassembled WGS sequence"/>
</dbReference>
<proteinExistence type="predicted"/>
<protein>
    <submittedName>
        <fullName evidence="2">Glutaredoxin family protein</fullName>
    </submittedName>
</protein>
<dbReference type="CDD" id="cd02976">
    <property type="entry name" value="NrdH"/>
    <property type="match status" value="1"/>
</dbReference>
<gene>
    <name evidence="2" type="ORF">ACFQ0E_08120</name>
</gene>
<evidence type="ECO:0000313" key="3">
    <source>
        <dbReference type="Proteomes" id="UP001597110"/>
    </source>
</evidence>
<dbReference type="InterPro" id="IPR036249">
    <property type="entry name" value="Thioredoxin-like_sf"/>
</dbReference>
<dbReference type="InterPro" id="IPR002109">
    <property type="entry name" value="Glutaredoxin"/>
</dbReference>